<keyword evidence="2" id="KW-1185">Reference proteome</keyword>
<dbReference type="Proteomes" id="UP000254134">
    <property type="component" value="Unassembled WGS sequence"/>
</dbReference>
<comment type="caution">
    <text evidence="1">The sequence shown here is derived from an EMBL/GenBank/DDBJ whole genome shotgun (WGS) entry which is preliminary data.</text>
</comment>
<dbReference type="OrthoDB" id="5242020at2"/>
<evidence type="ECO:0000313" key="2">
    <source>
        <dbReference type="Proteomes" id="UP000254134"/>
    </source>
</evidence>
<evidence type="ECO:0008006" key="3">
    <source>
        <dbReference type="Google" id="ProtNLM"/>
    </source>
</evidence>
<dbReference type="InterPro" id="IPR002808">
    <property type="entry name" value="AdoCbi_amidolase"/>
</dbReference>
<dbReference type="AlphaFoldDB" id="A0A7M2YU16"/>
<dbReference type="Pfam" id="PF01955">
    <property type="entry name" value="CbiZ"/>
    <property type="match status" value="1"/>
</dbReference>
<name>A0A7M2YU16_9ACTN</name>
<reference evidence="2" key="2">
    <citation type="journal article" date="2019" name="MicrobiologyOpen">
        <title>High-quality draft genome sequence of Gaiella occulta isolated from a 150 meter deep mineral water borehole and comparison with the genome sequences of other deep-branching lineages of the phylum Actinobacteria.</title>
        <authorList>
            <person name="Severino R."/>
            <person name="Froufe H.J.C."/>
            <person name="Barroso C."/>
            <person name="Albuquerque L."/>
            <person name="Lobo-da-Cunha A."/>
            <person name="da Costa M.S."/>
            <person name="Egas C."/>
        </authorList>
    </citation>
    <scope>NUCLEOTIDE SEQUENCE [LARGE SCALE GENOMIC DNA]</scope>
    <source>
        <strain evidence="2">F2-233</strain>
    </source>
</reference>
<gene>
    <name evidence="1" type="ORF">Gocc_2717</name>
</gene>
<organism evidence="1 2">
    <name type="scientific">Gaiella occulta</name>
    <dbReference type="NCBI Taxonomy" id="1002870"/>
    <lineage>
        <taxon>Bacteria</taxon>
        <taxon>Bacillati</taxon>
        <taxon>Actinomycetota</taxon>
        <taxon>Thermoleophilia</taxon>
        <taxon>Gaiellales</taxon>
        <taxon>Gaiellaceae</taxon>
        <taxon>Gaiella</taxon>
    </lineage>
</organism>
<dbReference type="EMBL" id="QQZY01000008">
    <property type="protein sequence ID" value="RDI73576.1"/>
    <property type="molecule type" value="Genomic_DNA"/>
</dbReference>
<accession>A0A7M2YU16</accession>
<dbReference type="PANTHER" id="PTHR35336">
    <property type="entry name" value="ADENOSYLCOBINAMIDE AMIDOHYDROLASE"/>
    <property type="match status" value="1"/>
</dbReference>
<evidence type="ECO:0000313" key="1">
    <source>
        <dbReference type="EMBL" id="RDI73576.1"/>
    </source>
</evidence>
<sequence length="233" mass="24099">MADAGPPTLEVHEGALPSGLLGILRAGFPPGVRAISSAVVGGGITCPSWFLNAGVRADYSRDDPDRHLAEVAERLGYPGEGIGMLTAAPVERVRSADDGGVRVWATVGIRDPLWAARQRELGARAGHAYTPGTINILAWVPAALVDAALVNAIATATEAKSQALFERGVAGTGTATDALCIACLQSGAFRERFCGPASRWGARLARAVHAAVTDGIDDWQARNGTHTVEAVSG</sequence>
<dbReference type="RefSeq" id="WP_114797119.1">
    <property type="nucleotide sequence ID" value="NZ_QQZY01000008.1"/>
</dbReference>
<reference evidence="1 2" key="1">
    <citation type="submission" date="2018-07" db="EMBL/GenBank/DDBJ databases">
        <title>High-quality-draft genome sequence of Gaiella occulta.</title>
        <authorList>
            <person name="Severino R."/>
            <person name="Froufe H.J.C."/>
            <person name="Rainey F.A."/>
            <person name="Barroso C."/>
            <person name="Albuquerque L."/>
            <person name="Lobo-Da-Cunha A."/>
            <person name="Da Costa M.S."/>
            <person name="Egas C."/>
        </authorList>
    </citation>
    <scope>NUCLEOTIDE SEQUENCE [LARGE SCALE GENOMIC DNA]</scope>
    <source>
        <strain evidence="1 2">F2-233</strain>
    </source>
</reference>
<proteinExistence type="predicted"/>
<protein>
    <recommendedName>
        <fullName evidence="3">Adenosylcobinamide amidohydrolase</fullName>
    </recommendedName>
</protein>
<dbReference type="PANTHER" id="PTHR35336:SF5">
    <property type="entry name" value="ADENOSYLCOBINAMIDE AMIDOHYDROLASE"/>
    <property type="match status" value="1"/>
</dbReference>
<dbReference type="InterPro" id="IPR052209">
    <property type="entry name" value="CbiZ"/>
</dbReference>